<evidence type="ECO:0000256" key="1">
    <source>
        <dbReference type="SAM" id="MobiDB-lite"/>
    </source>
</evidence>
<gene>
    <name evidence="2" type="ORF">GYMLUDRAFT_251633</name>
</gene>
<accession>A0A0D0CAT8</accession>
<feature type="region of interest" description="Disordered" evidence="1">
    <location>
        <begin position="171"/>
        <end position="195"/>
    </location>
</feature>
<name>A0A0D0CAT8_9AGAR</name>
<dbReference type="EMBL" id="KN834851">
    <property type="protein sequence ID" value="KIK51958.1"/>
    <property type="molecule type" value="Genomic_DNA"/>
</dbReference>
<proteinExistence type="predicted"/>
<sequence length="195" mass="20564">MNSTSSSSSFFQTPVVTTINSNCSSFLLQMPACPSTAFDISNKAHPISSCTAITASTSGSTDSDAASTAPAAATNTLSILSAAAVPSRAKPAGPLDDLYNETPVQHSPLADLANAATVEAQKINNKKACKASTETMDSRLICKNNWIDQHPDGTKYKFKVYWAGLNANTHKPYNNHSADLKKAKHSSKKGGAKKE</sequence>
<dbReference type="HOGENOM" id="CLU_1396468_0_0_1"/>
<evidence type="ECO:0000313" key="3">
    <source>
        <dbReference type="Proteomes" id="UP000053593"/>
    </source>
</evidence>
<feature type="compositionally biased region" description="Basic residues" evidence="1">
    <location>
        <begin position="182"/>
        <end position="195"/>
    </location>
</feature>
<dbReference type="Proteomes" id="UP000053593">
    <property type="component" value="Unassembled WGS sequence"/>
</dbReference>
<keyword evidence="3" id="KW-1185">Reference proteome</keyword>
<reference evidence="2 3" key="1">
    <citation type="submission" date="2014-04" db="EMBL/GenBank/DDBJ databases">
        <title>Evolutionary Origins and Diversification of the Mycorrhizal Mutualists.</title>
        <authorList>
            <consortium name="DOE Joint Genome Institute"/>
            <consortium name="Mycorrhizal Genomics Consortium"/>
            <person name="Kohler A."/>
            <person name="Kuo A."/>
            <person name="Nagy L.G."/>
            <person name="Floudas D."/>
            <person name="Copeland A."/>
            <person name="Barry K.W."/>
            <person name="Cichocki N."/>
            <person name="Veneault-Fourrey C."/>
            <person name="LaButti K."/>
            <person name="Lindquist E.A."/>
            <person name="Lipzen A."/>
            <person name="Lundell T."/>
            <person name="Morin E."/>
            <person name="Murat C."/>
            <person name="Riley R."/>
            <person name="Ohm R."/>
            <person name="Sun H."/>
            <person name="Tunlid A."/>
            <person name="Henrissat B."/>
            <person name="Grigoriev I.V."/>
            <person name="Hibbett D.S."/>
            <person name="Martin F."/>
        </authorList>
    </citation>
    <scope>NUCLEOTIDE SEQUENCE [LARGE SCALE GENOMIC DNA]</scope>
    <source>
        <strain evidence="2 3">FD-317 M1</strain>
    </source>
</reference>
<evidence type="ECO:0000313" key="2">
    <source>
        <dbReference type="EMBL" id="KIK51958.1"/>
    </source>
</evidence>
<dbReference type="AlphaFoldDB" id="A0A0D0CAT8"/>
<protein>
    <submittedName>
        <fullName evidence="2">Uncharacterized protein</fullName>
    </submittedName>
</protein>
<organism evidence="2 3">
    <name type="scientific">Collybiopsis luxurians FD-317 M1</name>
    <dbReference type="NCBI Taxonomy" id="944289"/>
    <lineage>
        <taxon>Eukaryota</taxon>
        <taxon>Fungi</taxon>
        <taxon>Dikarya</taxon>
        <taxon>Basidiomycota</taxon>
        <taxon>Agaricomycotina</taxon>
        <taxon>Agaricomycetes</taxon>
        <taxon>Agaricomycetidae</taxon>
        <taxon>Agaricales</taxon>
        <taxon>Marasmiineae</taxon>
        <taxon>Omphalotaceae</taxon>
        <taxon>Collybiopsis</taxon>
        <taxon>Collybiopsis luxurians</taxon>
    </lineage>
</organism>